<gene>
    <name evidence="2" type="ORF">SAMEA2259716_03401</name>
</gene>
<accession>A0A1T8PDE7</accession>
<dbReference type="EMBL" id="FVGW01000006">
    <property type="protein sequence ID" value="SKM29496.1"/>
    <property type="molecule type" value="Genomic_DNA"/>
</dbReference>
<reference evidence="2 3" key="1">
    <citation type="submission" date="2016-11" db="EMBL/GenBank/DDBJ databases">
        <authorList>
            <consortium name="Pathogen Informatics"/>
        </authorList>
    </citation>
    <scope>NUCLEOTIDE SEQUENCE [LARGE SCALE GENOMIC DNA]</scope>
    <source>
        <strain evidence="2 3">911</strain>
    </source>
</reference>
<protein>
    <submittedName>
        <fullName evidence="2">Gp32 protein</fullName>
    </submittedName>
</protein>
<evidence type="ECO:0000313" key="3">
    <source>
        <dbReference type="Proteomes" id="UP000190074"/>
    </source>
</evidence>
<feature type="compositionally biased region" description="Basic and acidic residues" evidence="1">
    <location>
        <begin position="159"/>
        <end position="169"/>
    </location>
</feature>
<proteinExistence type="predicted"/>
<evidence type="ECO:0000313" key="2">
    <source>
        <dbReference type="EMBL" id="SKM29496.1"/>
    </source>
</evidence>
<sequence>MSNSQPTVRDEARQRRRLSLDQAIDDVSNYFGVEGALIVEIGGEDFEIPARVMLDKEQQKRYKAYQDRFEQLDKEEVPRRNLLTGEILVHPKTGEVEMISRVKTPHAINDVVLEEPYETALAIVLWGEEKGGRYLAAGGPIGLITMTWNRMDYQFDEWKKEREKTDPKSDGSAASVADVQPGNSL</sequence>
<name>A0A1T8PDE7_9MYCO</name>
<evidence type="ECO:0000256" key="1">
    <source>
        <dbReference type="SAM" id="MobiDB-lite"/>
    </source>
</evidence>
<organism evidence="2 3">
    <name type="scientific">Mycobacteroides abscessus subsp. massiliense</name>
    <dbReference type="NCBI Taxonomy" id="1962118"/>
    <lineage>
        <taxon>Bacteria</taxon>
        <taxon>Bacillati</taxon>
        <taxon>Actinomycetota</taxon>
        <taxon>Actinomycetes</taxon>
        <taxon>Mycobacteriales</taxon>
        <taxon>Mycobacteriaceae</taxon>
        <taxon>Mycobacteroides</taxon>
        <taxon>Mycobacteroides abscessus</taxon>
    </lineage>
</organism>
<dbReference type="AlphaFoldDB" id="A0A1T8PDE7"/>
<dbReference type="RefSeq" id="WP_079626774.1">
    <property type="nucleotide sequence ID" value="NZ_FVGW01000006.1"/>
</dbReference>
<feature type="region of interest" description="Disordered" evidence="1">
    <location>
        <begin position="159"/>
        <end position="185"/>
    </location>
</feature>
<dbReference type="Proteomes" id="UP000190074">
    <property type="component" value="Unassembled WGS sequence"/>
</dbReference>